<dbReference type="Proteomes" id="UP000805649">
    <property type="component" value="Unassembled WGS sequence"/>
</dbReference>
<proteinExistence type="predicted"/>
<evidence type="ECO:0000313" key="1">
    <source>
        <dbReference type="EMBL" id="KAL0934667.1"/>
    </source>
</evidence>
<organism evidence="1 2">
    <name type="scientific">Colletotrichum truncatum</name>
    <name type="common">Anthracnose fungus</name>
    <name type="synonym">Colletotrichum capsici</name>
    <dbReference type="NCBI Taxonomy" id="5467"/>
    <lineage>
        <taxon>Eukaryota</taxon>
        <taxon>Fungi</taxon>
        <taxon>Dikarya</taxon>
        <taxon>Ascomycota</taxon>
        <taxon>Pezizomycotina</taxon>
        <taxon>Sordariomycetes</taxon>
        <taxon>Hypocreomycetidae</taxon>
        <taxon>Glomerellales</taxon>
        <taxon>Glomerellaceae</taxon>
        <taxon>Colletotrichum</taxon>
        <taxon>Colletotrichum truncatum species complex</taxon>
    </lineage>
</organism>
<keyword evidence="2" id="KW-1185">Reference proteome</keyword>
<gene>
    <name evidence="1" type="ORF">CTRU02_211466</name>
</gene>
<reference evidence="1 2" key="1">
    <citation type="journal article" date="2020" name="Phytopathology">
        <title>Genome Sequence Resources of Colletotrichum truncatum, C. plurivorum, C. musicola, and C. sojae: Four Species Pathogenic to Soybean (Glycine max).</title>
        <authorList>
            <person name="Rogerio F."/>
            <person name="Boufleur T.R."/>
            <person name="Ciampi-Guillardi M."/>
            <person name="Sukno S.A."/>
            <person name="Thon M.R."/>
            <person name="Massola Junior N.S."/>
            <person name="Baroncelli R."/>
        </authorList>
    </citation>
    <scope>NUCLEOTIDE SEQUENCE [LARGE SCALE GENOMIC DNA]</scope>
    <source>
        <strain evidence="1 2">CMES1059</strain>
    </source>
</reference>
<sequence>MHFSLTATTSVFLLATNVASQNWLLPLVTSTKTEGNAPTTLITSTATKTTTIRLFNYTISSNTTSTLNSTLTSSTLFTSTTSTPAASTSSNPNPGLTADQQKALDLHNEARKLVGVPPLKWDADLAVSAQAYAIKLTAVGKLEHDTNRGEQGENLYYQWGSPNPPYESATTWWLNEKPYYTNQPIPQDSSNGKVFADYGHYTQAVWRSTEKVGLAIANALDGKTYVVARYFPSGNV</sequence>
<dbReference type="EMBL" id="VUJX02000007">
    <property type="protein sequence ID" value="KAL0934667.1"/>
    <property type="molecule type" value="Genomic_DNA"/>
</dbReference>
<accession>A0ACC3YU31</accession>
<evidence type="ECO:0000313" key="2">
    <source>
        <dbReference type="Proteomes" id="UP000805649"/>
    </source>
</evidence>
<protein>
    <submittedName>
        <fullName evidence="1">Scp-like extracellular</fullName>
    </submittedName>
</protein>
<name>A0ACC3YU31_COLTU</name>
<comment type="caution">
    <text evidence="1">The sequence shown here is derived from an EMBL/GenBank/DDBJ whole genome shotgun (WGS) entry which is preliminary data.</text>
</comment>